<evidence type="ECO:0000313" key="1">
    <source>
        <dbReference type="EMBL" id="MQL80878.1"/>
    </source>
</evidence>
<sequence>MMRFCVDQSMARTDLRAAWGPGRSESRRSTLTLFSSVGFKSIIKEIKIQGAALPELGFQLCVYLSTASMDLSTDALRLKVLGSGQGFLSTGRPSSVDRGYVNGLKAIPFDLQRIALWRHAFRALGAPVDRRKLAGHTRLLEGSSCRQATGCCRQAQADRRIHSSGNLFLSTGSWVAVDRLICSADLPSGLGLLVDRDTACCRQMLAL</sequence>
<comment type="caution">
    <text evidence="1">The sequence shown here is derived from an EMBL/GenBank/DDBJ whole genome shotgun (WGS) entry which is preliminary data.</text>
</comment>
<dbReference type="Proteomes" id="UP000652761">
    <property type="component" value="Unassembled WGS sequence"/>
</dbReference>
<dbReference type="AlphaFoldDB" id="A0A843UBA2"/>
<reference evidence="1" key="1">
    <citation type="submission" date="2017-07" db="EMBL/GenBank/DDBJ databases">
        <title>Taro Niue Genome Assembly and Annotation.</title>
        <authorList>
            <person name="Atibalentja N."/>
            <person name="Keating K."/>
            <person name="Fields C.J."/>
        </authorList>
    </citation>
    <scope>NUCLEOTIDE SEQUENCE</scope>
    <source>
        <strain evidence="1">Niue_2</strain>
        <tissue evidence="1">Leaf</tissue>
    </source>
</reference>
<accession>A0A843UBA2</accession>
<proteinExistence type="predicted"/>
<keyword evidence="2" id="KW-1185">Reference proteome</keyword>
<gene>
    <name evidence="1" type="ORF">Taro_013331</name>
</gene>
<protein>
    <submittedName>
        <fullName evidence="1">Uncharacterized protein</fullName>
    </submittedName>
</protein>
<name>A0A843UBA2_COLES</name>
<dbReference type="EMBL" id="NMUH01000531">
    <property type="protein sequence ID" value="MQL80878.1"/>
    <property type="molecule type" value="Genomic_DNA"/>
</dbReference>
<evidence type="ECO:0000313" key="2">
    <source>
        <dbReference type="Proteomes" id="UP000652761"/>
    </source>
</evidence>
<organism evidence="1 2">
    <name type="scientific">Colocasia esculenta</name>
    <name type="common">Wild taro</name>
    <name type="synonym">Arum esculentum</name>
    <dbReference type="NCBI Taxonomy" id="4460"/>
    <lineage>
        <taxon>Eukaryota</taxon>
        <taxon>Viridiplantae</taxon>
        <taxon>Streptophyta</taxon>
        <taxon>Embryophyta</taxon>
        <taxon>Tracheophyta</taxon>
        <taxon>Spermatophyta</taxon>
        <taxon>Magnoliopsida</taxon>
        <taxon>Liliopsida</taxon>
        <taxon>Araceae</taxon>
        <taxon>Aroideae</taxon>
        <taxon>Colocasieae</taxon>
        <taxon>Colocasia</taxon>
    </lineage>
</organism>